<proteinExistence type="predicted"/>
<accession>A0A182J441</accession>
<evidence type="ECO:0000313" key="1">
    <source>
        <dbReference type="EnsemblMetazoa" id="AATE010966-PA.1"/>
    </source>
</evidence>
<protein>
    <submittedName>
        <fullName evidence="1">Uncharacterized protein</fullName>
    </submittedName>
</protein>
<organism evidence="1">
    <name type="scientific">Anopheles atroparvus</name>
    <name type="common">European mosquito</name>
    <dbReference type="NCBI Taxonomy" id="41427"/>
    <lineage>
        <taxon>Eukaryota</taxon>
        <taxon>Metazoa</taxon>
        <taxon>Ecdysozoa</taxon>
        <taxon>Arthropoda</taxon>
        <taxon>Hexapoda</taxon>
        <taxon>Insecta</taxon>
        <taxon>Pterygota</taxon>
        <taxon>Neoptera</taxon>
        <taxon>Endopterygota</taxon>
        <taxon>Diptera</taxon>
        <taxon>Nematocera</taxon>
        <taxon>Culicoidea</taxon>
        <taxon>Culicidae</taxon>
        <taxon>Anophelinae</taxon>
        <taxon>Anopheles</taxon>
    </lineage>
</organism>
<dbReference type="AlphaFoldDB" id="A0A182J441"/>
<reference evidence="1" key="1">
    <citation type="submission" date="2022-08" db="UniProtKB">
        <authorList>
            <consortium name="EnsemblMetazoa"/>
        </authorList>
    </citation>
    <scope>IDENTIFICATION</scope>
    <source>
        <strain evidence="1">EBRO</strain>
    </source>
</reference>
<dbReference type="EnsemblMetazoa" id="AATE010966-RA">
    <property type="protein sequence ID" value="AATE010966-PA.1"/>
    <property type="gene ID" value="AATE010966"/>
</dbReference>
<name>A0A182J441_ANOAO</name>
<dbReference type="VEuPathDB" id="VectorBase:AATE010966"/>
<sequence>MPTKNTSTAMTGQSTNDTARAASGCSNPCTPMFHPTASSRMQYRLRRLSSGQSRSYTSIMYRCNVTVMNGIQSGAVSASARLDALTARQSSGNSTRMTSVPRNPFMKWRVIPFPMKPVSGSVSKWVRALEMCRHSSISRENMVGVMLVLRGKRVPFTCDSSRSAMKGFLQKSARRPSGLHQGTITPSRNMMFHVHVQVRWKRFSRRHMGQRVLVERINSFSTRNTGWLGSERGVTIEVACWHVTVGITSEWPWKLRRMIHDLGDQIRQAHWKLRNADQYGQGAPHRILREQAQIDVLALGRYVQVRDRLRLVAVDVELFHRGPAQLVAHLDQTLQQRPDGVCNGKEVAGETSLGSNDDEARRKGEIAQQRVARPLGALLQKLRQPPTVHLTRKVQARHLELTAMKEKLLRDRLDVLDKLLHFRRCTDQVDLKVDRFLLWWEQGGWAHQHRPFRSRTI</sequence>